<keyword evidence="1 4" id="KW-0808">Transferase</keyword>
<dbReference type="OrthoDB" id="458442at2"/>
<reference evidence="5" key="1">
    <citation type="submission" date="2018-02" db="EMBL/GenBank/DDBJ databases">
        <authorList>
            <person name="Moore K."/>
            <person name="Momper L."/>
        </authorList>
    </citation>
    <scope>NUCLEOTIDE SEQUENCE [LARGE SCALE GENOMIC DNA]</scope>
    <source>
        <strain evidence="5">ULC18</strain>
    </source>
</reference>
<dbReference type="AlphaFoldDB" id="A0A2T1DX29"/>
<accession>A0A2T1DX29</accession>
<dbReference type="PANTHER" id="PTHR10434:SF66">
    <property type="entry name" value="PHOSPHOLIPID_GLYCEROL ACYLTRANSFERASE DOMAIN-CONTAINING PROTEIN"/>
    <property type="match status" value="1"/>
</dbReference>
<gene>
    <name evidence="4" type="ORF">C7B82_24610</name>
</gene>
<dbReference type="PANTHER" id="PTHR10434">
    <property type="entry name" value="1-ACYL-SN-GLYCEROL-3-PHOSPHATE ACYLTRANSFERASE"/>
    <property type="match status" value="1"/>
</dbReference>
<dbReference type="Proteomes" id="UP000239576">
    <property type="component" value="Unassembled WGS sequence"/>
</dbReference>
<dbReference type="SMART" id="SM00563">
    <property type="entry name" value="PlsC"/>
    <property type="match status" value="1"/>
</dbReference>
<organism evidence="4 5">
    <name type="scientific">Stenomitos frigidus ULC18</name>
    <dbReference type="NCBI Taxonomy" id="2107698"/>
    <lineage>
        <taxon>Bacteria</taxon>
        <taxon>Bacillati</taxon>
        <taxon>Cyanobacteriota</taxon>
        <taxon>Cyanophyceae</taxon>
        <taxon>Leptolyngbyales</taxon>
        <taxon>Leptolyngbyaceae</taxon>
        <taxon>Stenomitos</taxon>
    </lineage>
</organism>
<dbReference type="EMBL" id="PVWK01000133">
    <property type="protein sequence ID" value="PSB25058.1"/>
    <property type="molecule type" value="Genomic_DNA"/>
</dbReference>
<comment type="caution">
    <text evidence="4">The sequence shown here is derived from an EMBL/GenBank/DDBJ whole genome shotgun (WGS) entry which is preliminary data.</text>
</comment>
<dbReference type="GO" id="GO:0006654">
    <property type="term" value="P:phosphatidic acid biosynthetic process"/>
    <property type="evidence" value="ECO:0007669"/>
    <property type="project" value="TreeGrafter"/>
</dbReference>
<name>A0A2T1DX29_9CYAN</name>
<keyword evidence="5" id="KW-1185">Reference proteome</keyword>
<reference evidence="4 5" key="2">
    <citation type="submission" date="2018-03" db="EMBL/GenBank/DDBJ databases">
        <title>The ancient ancestry and fast evolution of plastids.</title>
        <authorList>
            <person name="Moore K.R."/>
            <person name="Magnabosco C."/>
            <person name="Momper L."/>
            <person name="Gold D.A."/>
            <person name="Bosak T."/>
            <person name="Fournier G.P."/>
        </authorList>
    </citation>
    <scope>NUCLEOTIDE SEQUENCE [LARGE SCALE GENOMIC DNA]</scope>
    <source>
        <strain evidence="4 5">ULC18</strain>
    </source>
</reference>
<dbReference type="InterPro" id="IPR002123">
    <property type="entry name" value="Plipid/glycerol_acylTrfase"/>
</dbReference>
<dbReference type="SUPFAM" id="SSF69593">
    <property type="entry name" value="Glycerol-3-phosphate (1)-acyltransferase"/>
    <property type="match status" value="1"/>
</dbReference>
<dbReference type="Pfam" id="PF01553">
    <property type="entry name" value="Acyltransferase"/>
    <property type="match status" value="1"/>
</dbReference>
<proteinExistence type="predicted"/>
<evidence type="ECO:0000259" key="3">
    <source>
        <dbReference type="SMART" id="SM00563"/>
    </source>
</evidence>
<evidence type="ECO:0000256" key="1">
    <source>
        <dbReference type="ARBA" id="ARBA00022679"/>
    </source>
</evidence>
<protein>
    <submittedName>
        <fullName evidence="4">1-acyl-sn-glycerol-3-phosphate acyltransferase</fullName>
    </submittedName>
</protein>
<dbReference type="GO" id="GO:0003841">
    <property type="term" value="F:1-acylglycerol-3-phosphate O-acyltransferase activity"/>
    <property type="evidence" value="ECO:0007669"/>
    <property type="project" value="TreeGrafter"/>
</dbReference>
<keyword evidence="2 4" id="KW-0012">Acyltransferase</keyword>
<dbReference type="CDD" id="cd07989">
    <property type="entry name" value="LPLAT_AGPAT-like"/>
    <property type="match status" value="1"/>
</dbReference>
<dbReference type="RefSeq" id="WP_106259413.1">
    <property type="nucleotide sequence ID" value="NZ_CAWNSW010000031.1"/>
</dbReference>
<feature type="domain" description="Phospholipid/glycerol acyltransferase" evidence="3">
    <location>
        <begin position="35"/>
        <end position="156"/>
    </location>
</feature>
<evidence type="ECO:0000313" key="4">
    <source>
        <dbReference type="EMBL" id="PSB25058.1"/>
    </source>
</evidence>
<evidence type="ECO:0000256" key="2">
    <source>
        <dbReference type="ARBA" id="ARBA00023315"/>
    </source>
</evidence>
<sequence>MPSDQPLQLSRLLLAALGTRLYTCHQNRMPRCGPVLIVSNHRSFLDAPLLMAALNRPIRFACHHYMGQVPVMRDIVEKMGCFPLSLPEQRQQTFFDQAAQLLQGRQVVGLFPEGAEPMVKRTLPETVGGFQRGFAHLALRAPVQDLVVLPVAIASDAEAVNAAFPLRLLSLIDPSEPLFSQDGWHPMVIYERVNLLVGRPYWIRPSHREHYQGKQAKALVTELTQQCYTEIHDLLQQGSY</sequence>
<evidence type="ECO:0000313" key="5">
    <source>
        <dbReference type="Proteomes" id="UP000239576"/>
    </source>
</evidence>